<proteinExistence type="inferred from homology"/>
<evidence type="ECO:0000256" key="5">
    <source>
        <dbReference type="ARBA" id="ARBA00022806"/>
    </source>
</evidence>
<keyword evidence="2 11" id="KW-0235">DNA replication</keyword>
<accession>A0A7J7JZW9</accession>
<dbReference type="Gene3D" id="3.40.50.300">
    <property type="entry name" value="P-loop containing nucleotide triphosphate hydrolases"/>
    <property type="match status" value="1"/>
</dbReference>
<dbReference type="Gene3D" id="3.30.1640.10">
    <property type="entry name" value="mini-chromosome maintenance (MCM) complex, chain A, domain 1"/>
    <property type="match status" value="1"/>
</dbReference>
<keyword evidence="9 11" id="KW-0131">Cell cycle</keyword>
<dbReference type="GO" id="GO:0003697">
    <property type="term" value="F:single-stranded DNA binding"/>
    <property type="evidence" value="ECO:0007669"/>
    <property type="project" value="TreeGrafter"/>
</dbReference>
<evidence type="ECO:0000256" key="9">
    <source>
        <dbReference type="ARBA" id="ARBA00023306"/>
    </source>
</evidence>
<dbReference type="SMART" id="SM00350">
    <property type="entry name" value="MCM"/>
    <property type="match status" value="1"/>
</dbReference>
<dbReference type="Pfam" id="PF14551">
    <property type="entry name" value="MCM_N"/>
    <property type="match status" value="1"/>
</dbReference>
<dbReference type="InterPro" id="IPR001208">
    <property type="entry name" value="MCM_dom"/>
</dbReference>
<dbReference type="GO" id="GO:0005524">
    <property type="term" value="F:ATP binding"/>
    <property type="evidence" value="ECO:0007669"/>
    <property type="project" value="UniProtKB-KW"/>
</dbReference>
<feature type="domain" description="MCM C-terminal AAA(+) ATPase" evidence="12">
    <location>
        <begin position="336"/>
        <end position="498"/>
    </location>
</feature>
<evidence type="ECO:0000313" key="14">
    <source>
        <dbReference type="Proteomes" id="UP000593567"/>
    </source>
</evidence>
<reference evidence="13" key="1">
    <citation type="submission" date="2020-06" db="EMBL/GenBank/DDBJ databases">
        <title>Draft genome of Bugula neritina, a colonial animal packing powerful symbionts and potential medicines.</title>
        <authorList>
            <person name="Rayko M."/>
        </authorList>
    </citation>
    <scope>NUCLEOTIDE SEQUENCE [LARGE SCALE GENOMIC DNA]</scope>
    <source>
        <strain evidence="13">Kwan_BN1</strain>
    </source>
</reference>
<dbReference type="InterPro" id="IPR031327">
    <property type="entry name" value="MCM"/>
</dbReference>
<protein>
    <recommendedName>
        <fullName evidence="11">DNA replication licensing factor MCM7</fullName>
        <ecNumber evidence="11">3.6.4.12</ecNumber>
    </recommendedName>
</protein>
<keyword evidence="7 10" id="KW-0238">DNA-binding</keyword>
<dbReference type="GO" id="GO:0042555">
    <property type="term" value="C:MCM complex"/>
    <property type="evidence" value="ECO:0007669"/>
    <property type="project" value="InterPro"/>
</dbReference>
<comment type="catalytic activity">
    <reaction evidence="11">
        <text>ATP + H2O = ADP + phosphate + H(+)</text>
        <dbReference type="Rhea" id="RHEA:13065"/>
        <dbReference type="ChEBI" id="CHEBI:15377"/>
        <dbReference type="ChEBI" id="CHEBI:15378"/>
        <dbReference type="ChEBI" id="CHEBI:30616"/>
        <dbReference type="ChEBI" id="CHEBI:43474"/>
        <dbReference type="ChEBI" id="CHEBI:456216"/>
        <dbReference type="EC" id="3.6.4.12"/>
    </reaction>
</comment>
<dbReference type="InterPro" id="IPR008050">
    <property type="entry name" value="MCM7"/>
</dbReference>
<dbReference type="PRINTS" id="PR01663">
    <property type="entry name" value="MCMPROTEIN7"/>
</dbReference>
<dbReference type="GO" id="GO:0006271">
    <property type="term" value="P:DNA strand elongation involved in DNA replication"/>
    <property type="evidence" value="ECO:0007669"/>
    <property type="project" value="TreeGrafter"/>
</dbReference>
<keyword evidence="14" id="KW-1185">Reference proteome</keyword>
<dbReference type="InterPro" id="IPR018525">
    <property type="entry name" value="MCM_CS"/>
</dbReference>
<dbReference type="PROSITE" id="PS00847">
    <property type="entry name" value="MCM_1"/>
    <property type="match status" value="1"/>
</dbReference>
<evidence type="ECO:0000256" key="6">
    <source>
        <dbReference type="ARBA" id="ARBA00022840"/>
    </source>
</evidence>
<organism evidence="13 14">
    <name type="scientific">Bugula neritina</name>
    <name type="common">Brown bryozoan</name>
    <name type="synonym">Sertularia neritina</name>
    <dbReference type="NCBI Taxonomy" id="10212"/>
    <lineage>
        <taxon>Eukaryota</taxon>
        <taxon>Metazoa</taxon>
        <taxon>Spiralia</taxon>
        <taxon>Lophotrochozoa</taxon>
        <taxon>Bryozoa</taxon>
        <taxon>Gymnolaemata</taxon>
        <taxon>Cheilostomatida</taxon>
        <taxon>Flustrina</taxon>
        <taxon>Buguloidea</taxon>
        <taxon>Bugulidae</taxon>
        <taxon>Bugula</taxon>
    </lineage>
</organism>
<dbReference type="SUPFAM" id="SSF50249">
    <property type="entry name" value="Nucleic acid-binding proteins"/>
    <property type="match status" value="1"/>
</dbReference>
<dbReference type="OrthoDB" id="3207464at2759"/>
<evidence type="ECO:0000256" key="1">
    <source>
        <dbReference type="ARBA" id="ARBA00004123"/>
    </source>
</evidence>
<dbReference type="PANTHER" id="PTHR11630:SF26">
    <property type="entry name" value="DNA REPLICATION LICENSING FACTOR MCM7"/>
    <property type="match status" value="1"/>
</dbReference>
<evidence type="ECO:0000259" key="12">
    <source>
        <dbReference type="PROSITE" id="PS50051"/>
    </source>
</evidence>
<evidence type="ECO:0000256" key="11">
    <source>
        <dbReference type="RuleBase" id="RU365012"/>
    </source>
</evidence>
<dbReference type="InterPro" id="IPR027417">
    <property type="entry name" value="P-loop_NTPase"/>
</dbReference>
<dbReference type="PRINTS" id="PR01657">
    <property type="entry name" value="MCMFAMILY"/>
</dbReference>
<dbReference type="Proteomes" id="UP000593567">
    <property type="component" value="Unassembled WGS sequence"/>
</dbReference>
<dbReference type="PANTHER" id="PTHR11630">
    <property type="entry name" value="DNA REPLICATION LICENSING FACTOR MCM FAMILY MEMBER"/>
    <property type="match status" value="1"/>
</dbReference>
<name>A0A7J7JZW9_BUGNE</name>
<dbReference type="EMBL" id="VXIV02001632">
    <property type="protein sequence ID" value="KAF6031211.1"/>
    <property type="molecule type" value="Genomic_DNA"/>
</dbReference>
<keyword evidence="8 11" id="KW-0539">Nucleus</keyword>
<dbReference type="InterPro" id="IPR033762">
    <property type="entry name" value="MCM_OB"/>
</dbReference>
<keyword evidence="6 10" id="KW-0067">ATP-binding</keyword>
<keyword evidence="3 10" id="KW-0547">Nucleotide-binding</keyword>
<dbReference type="PROSITE" id="PS50051">
    <property type="entry name" value="MCM_2"/>
    <property type="match status" value="1"/>
</dbReference>
<evidence type="ECO:0000313" key="13">
    <source>
        <dbReference type="EMBL" id="KAF6031211.1"/>
    </source>
</evidence>
<evidence type="ECO:0000256" key="3">
    <source>
        <dbReference type="ARBA" id="ARBA00022741"/>
    </source>
</evidence>
<evidence type="ECO:0000256" key="7">
    <source>
        <dbReference type="ARBA" id="ARBA00023125"/>
    </source>
</evidence>
<dbReference type="AlphaFoldDB" id="A0A7J7JZW9"/>
<keyword evidence="4 11" id="KW-0378">Hydrolase</keyword>
<dbReference type="GO" id="GO:0005634">
    <property type="term" value="C:nucleus"/>
    <property type="evidence" value="ECO:0007669"/>
    <property type="project" value="UniProtKB-SubCell"/>
</dbReference>
<dbReference type="GO" id="GO:0000727">
    <property type="term" value="P:double-strand break repair via break-induced replication"/>
    <property type="evidence" value="ECO:0007669"/>
    <property type="project" value="TreeGrafter"/>
</dbReference>
<dbReference type="Pfam" id="PF00493">
    <property type="entry name" value="MCM"/>
    <property type="match status" value="1"/>
</dbReference>
<sequence>MAGRDYTSDKEAAKSFLQDFYLPGADGKGKDFKYAQQLVSLAHREAVTLEVDIDDVATHDEGLSKAILSNTKRYSSIFSDVVQELLPVYRDKQVVPKDTLDIYIEHRLMMEQRNHPDGDAEIARDARNRYPAELMRRFEVYFKAPNDQPFIPVRDVKAQHIGKLVKMKGIVTRATEVKPMMTVATYTCDQCGSETYQPISGTAFMPRVMCESQECVGNKSNGKLYLQTRGSKFVKFQELKVQEHSDQVPVGNIPRSMTVLCKGQNTRLCQPGDHVSIMGIFLPLPKQGFKAMASGLLSDTFLDCQRIVKMNKTQDDEFDGGAITEKEMELINEDDFYEKLATSIAPEIFGMDDVKKALLLLLVGGVDRSPNGMKIRGNINICLMGDPGIAKSQLLSYIDRLAARSQYTTGRGSSGVGLTAAVMKDPVTGEMILEGGALVLADEGICCIDEFDKMNDSDRTSIHEVMEQQTISIAKAGILTTLNARVSILAAANPAYGR</sequence>
<comment type="function">
    <text evidence="11">Acts as component of the MCM2-7 complex (MCM complex) which is the replicative helicase essential for 'once per cell cycle' DNA replication initiation and elongation in eukaryotic cells. The active ATPase sites in the MCM2-7 ring are formed through the interaction surfaces of two neighboring subunits such that a critical structure of a conserved arginine finger motif is provided in trans relative to the ATP-binding site of the Walker A box of the adjacent subunit. The six ATPase active sites, however, are likely to contribute differentially to the complex helicase activity.</text>
</comment>
<dbReference type="Pfam" id="PF17207">
    <property type="entry name" value="MCM_OB"/>
    <property type="match status" value="1"/>
</dbReference>
<gene>
    <name evidence="11" type="primary">MCM7</name>
    <name evidence="13" type="ORF">EB796_010447</name>
</gene>
<dbReference type="GO" id="GO:0016787">
    <property type="term" value="F:hydrolase activity"/>
    <property type="evidence" value="ECO:0007669"/>
    <property type="project" value="UniProtKB-KW"/>
</dbReference>
<dbReference type="GO" id="GO:0017116">
    <property type="term" value="F:single-stranded DNA helicase activity"/>
    <property type="evidence" value="ECO:0007669"/>
    <property type="project" value="TreeGrafter"/>
</dbReference>
<evidence type="ECO:0000256" key="8">
    <source>
        <dbReference type="ARBA" id="ARBA00023242"/>
    </source>
</evidence>
<dbReference type="Gene3D" id="2.20.28.10">
    <property type="match status" value="1"/>
</dbReference>
<dbReference type="SUPFAM" id="SSF52540">
    <property type="entry name" value="P-loop containing nucleoside triphosphate hydrolases"/>
    <property type="match status" value="1"/>
</dbReference>
<dbReference type="InterPro" id="IPR012340">
    <property type="entry name" value="NA-bd_OB-fold"/>
</dbReference>
<dbReference type="FunFam" id="3.30.1640.10:FF:000007">
    <property type="entry name" value="DNA replication licensing factor MCM7"/>
    <property type="match status" value="1"/>
</dbReference>
<dbReference type="GO" id="GO:0006270">
    <property type="term" value="P:DNA replication initiation"/>
    <property type="evidence" value="ECO:0007669"/>
    <property type="project" value="InterPro"/>
</dbReference>
<dbReference type="InterPro" id="IPR027925">
    <property type="entry name" value="MCM_N"/>
</dbReference>
<dbReference type="FunFam" id="2.20.28.10:FF:000004">
    <property type="entry name" value="DNA replication licensing factor MCM7"/>
    <property type="match status" value="1"/>
</dbReference>
<comment type="similarity">
    <text evidence="10">Belongs to the MCM family.</text>
</comment>
<keyword evidence="5 11" id="KW-0347">Helicase</keyword>
<comment type="caution">
    <text evidence="13">The sequence shown here is derived from an EMBL/GenBank/DDBJ whole genome shotgun (WGS) entry which is preliminary data.</text>
</comment>
<comment type="subcellular location">
    <subcellularLocation>
        <location evidence="1 11">Nucleus</location>
    </subcellularLocation>
</comment>
<dbReference type="Gene3D" id="2.40.50.140">
    <property type="entry name" value="Nucleic acid-binding proteins"/>
    <property type="match status" value="1"/>
</dbReference>
<evidence type="ECO:0000256" key="4">
    <source>
        <dbReference type="ARBA" id="ARBA00022801"/>
    </source>
</evidence>
<evidence type="ECO:0000256" key="2">
    <source>
        <dbReference type="ARBA" id="ARBA00022705"/>
    </source>
</evidence>
<evidence type="ECO:0000256" key="10">
    <source>
        <dbReference type="RuleBase" id="RU004070"/>
    </source>
</evidence>
<dbReference type="EC" id="3.6.4.12" evidence="11"/>